<protein>
    <submittedName>
        <fullName evidence="1">Uncharacterized protein</fullName>
    </submittedName>
</protein>
<proteinExistence type="predicted"/>
<accession>A0ABP0UGP4</accession>
<sequence length="439" mass="49045">MESRTSAAITTQVVQKLPAAVIITPTNEDLFGSGGKKKKAGLARTRKALADKTNDSETSSGLMTPMTLVKEEGEGEQMSCCYYRSTPYPKLHDDLQKQEAAALPEEQVLYTQVCTLLHNKVETEEYRLHRMPSEFRTPGELAAPTPANTPINVVPSTFSHSVLVMDKADVSPLELQLLYKFGKAATLSPSTEQEEDKCCMTKPLEDALDNSNHLEEYLEKVMWKSEKKNLSSSRESDVITVTTKPSGWVGRGEEVRKCMTGDDHEDDDDASSECSVVVNVSSPHMQEKCEYPSKFSIADNRINSSSPLQQHIANSSENVKSDEREIGYVDYEYYYYYGEEEEYDEANEEYEDVELDGECNELCNAIDQFTMNEKEESVGLPVSTGQHVRFSYNSSDEMEAEVVDAESFCPDSATVLRLKGLPTPKGKHLRFTEDIGTSV</sequence>
<dbReference type="PANTHER" id="PTHR47512">
    <property type="entry name" value="EXPRESSED PROTEIN"/>
    <property type="match status" value="1"/>
</dbReference>
<organism evidence="1 2">
    <name type="scientific">Sphagnum troendelagicum</name>
    <dbReference type="NCBI Taxonomy" id="128251"/>
    <lineage>
        <taxon>Eukaryota</taxon>
        <taxon>Viridiplantae</taxon>
        <taxon>Streptophyta</taxon>
        <taxon>Embryophyta</taxon>
        <taxon>Bryophyta</taxon>
        <taxon>Sphagnophytina</taxon>
        <taxon>Sphagnopsida</taxon>
        <taxon>Sphagnales</taxon>
        <taxon>Sphagnaceae</taxon>
        <taxon>Sphagnum</taxon>
    </lineage>
</organism>
<evidence type="ECO:0000313" key="1">
    <source>
        <dbReference type="EMBL" id="CAK9220824.1"/>
    </source>
</evidence>
<name>A0ABP0UGP4_9BRYO</name>
<keyword evidence="2" id="KW-1185">Reference proteome</keyword>
<gene>
    <name evidence="1" type="ORF">CSSPTR1EN2_LOCUS15649</name>
</gene>
<reference evidence="1" key="1">
    <citation type="submission" date="2024-02" db="EMBL/GenBank/DDBJ databases">
        <authorList>
            <consortium name="ELIXIR-Norway"/>
            <consortium name="Elixir Norway"/>
        </authorList>
    </citation>
    <scope>NUCLEOTIDE SEQUENCE</scope>
</reference>
<dbReference type="Proteomes" id="UP001497512">
    <property type="component" value="Chromosome 3"/>
</dbReference>
<dbReference type="PANTHER" id="PTHR47512:SF3">
    <property type="entry name" value="CHALCONE-FLAVONONE ISOMERASE FAMILY PROTEIN"/>
    <property type="match status" value="1"/>
</dbReference>
<evidence type="ECO:0000313" key="2">
    <source>
        <dbReference type="Proteomes" id="UP001497512"/>
    </source>
</evidence>
<dbReference type="EMBL" id="OZ019895">
    <property type="protein sequence ID" value="CAK9220824.1"/>
    <property type="molecule type" value="Genomic_DNA"/>
</dbReference>